<dbReference type="EMBL" id="JADOET010000011">
    <property type="protein sequence ID" value="MBF8150817.1"/>
    <property type="molecule type" value="Genomic_DNA"/>
</dbReference>
<comment type="caution">
    <text evidence="3">The sequence shown here is derived from an EMBL/GenBank/DDBJ whole genome shotgun (WGS) entry which is preliminary data.</text>
</comment>
<evidence type="ECO:0000313" key="4">
    <source>
        <dbReference type="Proteomes" id="UP000611215"/>
    </source>
</evidence>
<keyword evidence="4" id="KW-1185">Reference proteome</keyword>
<protein>
    <submittedName>
        <fullName evidence="3">T9SS type A sorting domain-containing protein</fullName>
    </submittedName>
</protein>
<evidence type="ECO:0000259" key="2">
    <source>
        <dbReference type="Pfam" id="PF18962"/>
    </source>
</evidence>
<dbReference type="NCBIfam" id="TIGR04183">
    <property type="entry name" value="Por_Secre_tail"/>
    <property type="match status" value="1"/>
</dbReference>
<gene>
    <name evidence="3" type="ORF">ITJ86_12970</name>
</gene>
<dbReference type="Proteomes" id="UP000611215">
    <property type="component" value="Unassembled WGS sequence"/>
</dbReference>
<proteinExistence type="predicted"/>
<evidence type="ECO:0000256" key="1">
    <source>
        <dbReference type="ARBA" id="ARBA00022729"/>
    </source>
</evidence>
<reference evidence="3 4" key="1">
    <citation type="submission" date="2020-11" db="EMBL/GenBank/DDBJ databases">
        <title>Winogradskyella marina sp. nov., isolated from marine sediment.</title>
        <authorList>
            <person name="Bo J."/>
            <person name="Wang S."/>
            <person name="Song X."/>
            <person name="Du Z."/>
        </authorList>
    </citation>
    <scope>NUCLEOTIDE SEQUENCE [LARGE SCALE GENOMIC DNA]</scope>
    <source>
        <strain evidence="3 4">F6397</strain>
    </source>
</reference>
<dbReference type="Pfam" id="PF18962">
    <property type="entry name" value="Por_Secre_tail"/>
    <property type="match status" value="1"/>
</dbReference>
<sequence length="102" mass="11157">MGIEPGYGQALDFTLNLAPLSVDEFEQNALAVYPNPAKAVLNIDYKSALTAVKIDNIVGQEVLHRATTSSQVKLDVSEFTSGIYIVKLFAEEGQHSFRVVKD</sequence>
<evidence type="ECO:0000313" key="3">
    <source>
        <dbReference type="EMBL" id="MBF8150817.1"/>
    </source>
</evidence>
<name>A0ABS0EK27_9FLAO</name>
<accession>A0ABS0EK27</accession>
<feature type="domain" description="Secretion system C-terminal sorting" evidence="2">
    <location>
        <begin position="32"/>
        <end position="94"/>
    </location>
</feature>
<dbReference type="RefSeq" id="WP_195872071.1">
    <property type="nucleotide sequence ID" value="NZ_JADOET010000011.1"/>
</dbReference>
<dbReference type="InterPro" id="IPR026444">
    <property type="entry name" value="Secre_tail"/>
</dbReference>
<keyword evidence="1" id="KW-0732">Signal</keyword>
<organism evidence="3 4">
    <name type="scientific">Winogradskyella marina</name>
    <dbReference type="NCBI Taxonomy" id="2785530"/>
    <lineage>
        <taxon>Bacteria</taxon>
        <taxon>Pseudomonadati</taxon>
        <taxon>Bacteroidota</taxon>
        <taxon>Flavobacteriia</taxon>
        <taxon>Flavobacteriales</taxon>
        <taxon>Flavobacteriaceae</taxon>
        <taxon>Winogradskyella</taxon>
    </lineage>
</organism>